<name>A0A643JZS9_9EURY</name>
<dbReference type="GO" id="GO:0016740">
    <property type="term" value="F:transferase activity"/>
    <property type="evidence" value="ECO:0007669"/>
    <property type="project" value="UniProtKB-KW"/>
</dbReference>
<dbReference type="SUPFAM" id="SSF53448">
    <property type="entry name" value="Nucleotide-diphospho-sugar transferases"/>
    <property type="match status" value="1"/>
</dbReference>
<evidence type="ECO:0000259" key="1">
    <source>
        <dbReference type="Pfam" id="PF00535"/>
    </source>
</evidence>
<evidence type="ECO:0000313" key="2">
    <source>
        <dbReference type="EMBL" id="KAB1187521.1"/>
    </source>
</evidence>
<dbReference type="InterPro" id="IPR001173">
    <property type="entry name" value="Glyco_trans_2-like"/>
</dbReference>
<dbReference type="InterPro" id="IPR029044">
    <property type="entry name" value="Nucleotide-diphossugar_trans"/>
</dbReference>
<dbReference type="RefSeq" id="WP_151136257.1">
    <property type="nucleotide sequence ID" value="NZ_VZUS01000001.1"/>
</dbReference>
<dbReference type="PANTHER" id="PTHR43179:SF10">
    <property type="entry name" value="GLYCOSYL TRANSFERASE"/>
    <property type="match status" value="1"/>
</dbReference>
<feature type="domain" description="Glycosyltransferase 2-like" evidence="1">
    <location>
        <begin position="6"/>
        <end position="174"/>
    </location>
</feature>
<organism evidence="2">
    <name type="scientific">Haloferax sp. CBA1149</name>
    <dbReference type="NCBI Taxonomy" id="2650753"/>
    <lineage>
        <taxon>Archaea</taxon>
        <taxon>Methanobacteriati</taxon>
        <taxon>Methanobacteriota</taxon>
        <taxon>Stenosarchaea group</taxon>
        <taxon>Halobacteria</taxon>
        <taxon>Halobacteriales</taxon>
        <taxon>Haloferacaceae</taxon>
        <taxon>Haloferax</taxon>
    </lineage>
</organism>
<dbReference type="EMBL" id="VZUS01000001">
    <property type="protein sequence ID" value="KAB1187521.1"/>
    <property type="molecule type" value="Genomic_DNA"/>
</dbReference>
<dbReference type="AlphaFoldDB" id="A0A643JZS9"/>
<protein>
    <submittedName>
        <fullName evidence="2">Glycosyltransferase family 2 protein</fullName>
    </submittedName>
</protein>
<proteinExistence type="predicted"/>
<gene>
    <name evidence="2" type="ORF">Hfx1149_05535</name>
</gene>
<dbReference type="Gene3D" id="3.90.550.10">
    <property type="entry name" value="Spore Coat Polysaccharide Biosynthesis Protein SpsA, Chain A"/>
    <property type="match status" value="1"/>
</dbReference>
<dbReference type="PANTHER" id="PTHR43179">
    <property type="entry name" value="RHAMNOSYLTRANSFERASE WBBL"/>
    <property type="match status" value="1"/>
</dbReference>
<reference evidence="2" key="1">
    <citation type="submission" date="2019-09" db="EMBL/GenBank/DDBJ databases">
        <title>Genomic analysis of Haloferax sp. CBA1149.</title>
        <authorList>
            <person name="Roh S.W."/>
        </authorList>
    </citation>
    <scope>NUCLEOTIDE SEQUENCE</scope>
    <source>
        <strain evidence="2">CBA1149</strain>
    </source>
</reference>
<dbReference type="Pfam" id="PF00535">
    <property type="entry name" value="Glycos_transf_2"/>
    <property type="match status" value="1"/>
</dbReference>
<comment type="caution">
    <text evidence="2">The sequence shown here is derived from an EMBL/GenBank/DDBJ whole genome shotgun (WGS) entry which is preliminary data.</text>
</comment>
<dbReference type="CDD" id="cd04186">
    <property type="entry name" value="GT_2_like_c"/>
    <property type="match status" value="1"/>
</dbReference>
<accession>A0A643JZS9</accession>
<keyword evidence="2" id="KW-0808">Transferase</keyword>
<sequence>MNEPVSVILVNYNTSNYTNSCIESLLDSDYKNLEIIVVDNNSDSSDIQQLEEFDKTEFYYLEENIGFAGACNYGAQKSIGEFIFFLNNDTELESDTISLLVEKVRNPEVGAVTPQVRFHHNQSVIDRDVGYFDTLAYGWHPRQQMGADELKSSEEVIESPWISGCAFMTTKDVLKTVGYFDEDFFMYCEDLELSIRIRKRGYRLQVVNDAIVYHKYSASSKDDVEIDRSSFQIKHQSKNRMKIIFKHYPHKHIVAYFPHLVLSNAYWCLVLASDDGISSAATQVKELIKYSLLGVVDRGDHGSNANWIEMMTKNGFRDYLNIALNRSETYNENQF</sequence>